<gene>
    <name evidence="1" type="ORF">WG66_5884</name>
</gene>
<dbReference type="InterPro" id="IPR032675">
    <property type="entry name" value="LRR_dom_sf"/>
</dbReference>
<sequence length="589" mass="67095">MVLTSRFTSFLDTNFAPNPEEIEEIQNIVRDPQKDLHLLEEEILHLQERRNELKSFIDQHQEIFIRCLPDDRIPTCSVTEPPLVFTIICRTWREVAIGSPRLWNAVHITLPTSLHPQLNTTLSSIVETRTEGVKRWLDRSGSLPISFALHSGLWFAGHGDEEFMNQSEFVEPVLKLYQTFIEMLMSYCSRWKHVCFAEVPTATLSIAGKLDVSAMPLLERFQLLLHGWDNGLEPPDFQIVDVISPVSALLQAPNLRSISLYGGHVSPLNYPVRCDLLSKLDIGKSWGSQDGILSARLALEVVARCSPALRSLLLDICPGADWMMQQHSSPMLMFPNLRELSVEFYKDMSQNAAEAPEAEIVLDEITTFFNAIHTPSLVSLSFRLEGLNLPSTDAPPPFIPFIQRCKCDLLYLSLRIPLQDTAFIDCLPLLPSLTVLKLAEYRIDDLNKWPTESTPGYLDPQRISCNTITEPLLQALVPTEGYQKLETVHFISVSPSMAPALFRFSKARQLPFRTFRVDFCDFLQELEGTQVSSWLKELRNDGWDVRWRSPISQRKRLKGDPNEGWMDYSFPFGDMEADPNTKAELKVTY</sequence>
<proteinExistence type="predicted"/>
<protein>
    <recommendedName>
        <fullName evidence="3">F-box domain-containing protein</fullName>
    </recommendedName>
</protein>
<dbReference type="EMBL" id="LATX01001445">
    <property type="protein sequence ID" value="KTB41532.1"/>
    <property type="molecule type" value="Genomic_DNA"/>
</dbReference>
<dbReference type="Proteomes" id="UP000054988">
    <property type="component" value="Unassembled WGS sequence"/>
</dbReference>
<dbReference type="AlphaFoldDB" id="A0A0W0FYV4"/>
<evidence type="ECO:0008006" key="3">
    <source>
        <dbReference type="Google" id="ProtNLM"/>
    </source>
</evidence>
<dbReference type="eggNOG" id="ENOG502RC5S">
    <property type="taxonomic scope" value="Eukaryota"/>
</dbReference>
<evidence type="ECO:0000313" key="2">
    <source>
        <dbReference type="Proteomes" id="UP000054988"/>
    </source>
</evidence>
<name>A0A0W0FYV4_MONRR</name>
<accession>A0A0W0FYV4</accession>
<dbReference type="SUPFAM" id="SSF52047">
    <property type="entry name" value="RNI-like"/>
    <property type="match status" value="1"/>
</dbReference>
<comment type="caution">
    <text evidence="1">The sequence shown here is derived from an EMBL/GenBank/DDBJ whole genome shotgun (WGS) entry which is preliminary data.</text>
</comment>
<evidence type="ECO:0000313" key="1">
    <source>
        <dbReference type="EMBL" id="KTB41532.1"/>
    </source>
</evidence>
<organism evidence="1 2">
    <name type="scientific">Moniliophthora roreri</name>
    <name type="common">Frosty pod rot fungus</name>
    <name type="synonym">Monilia roreri</name>
    <dbReference type="NCBI Taxonomy" id="221103"/>
    <lineage>
        <taxon>Eukaryota</taxon>
        <taxon>Fungi</taxon>
        <taxon>Dikarya</taxon>
        <taxon>Basidiomycota</taxon>
        <taxon>Agaricomycotina</taxon>
        <taxon>Agaricomycetes</taxon>
        <taxon>Agaricomycetidae</taxon>
        <taxon>Agaricales</taxon>
        <taxon>Marasmiineae</taxon>
        <taxon>Marasmiaceae</taxon>
        <taxon>Moniliophthora</taxon>
    </lineage>
</organism>
<dbReference type="Gene3D" id="3.80.10.10">
    <property type="entry name" value="Ribonuclease Inhibitor"/>
    <property type="match status" value="1"/>
</dbReference>
<reference evidence="1 2" key="1">
    <citation type="submission" date="2015-12" db="EMBL/GenBank/DDBJ databases">
        <title>Draft genome sequence of Moniliophthora roreri, the causal agent of frosty pod rot of cacao.</title>
        <authorList>
            <person name="Aime M.C."/>
            <person name="Diaz-Valderrama J.R."/>
            <person name="Kijpornyongpan T."/>
            <person name="Phillips-Mora W."/>
        </authorList>
    </citation>
    <scope>NUCLEOTIDE SEQUENCE [LARGE SCALE GENOMIC DNA]</scope>
    <source>
        <strain evidence="1 2">MCA 2952</strain>
    </source>
</reference>